<evidence type="ECO:0000256" key="4">
    <source>
        <dbReference type="SAM" id="MobiDB-lite"/>
    </source>
</evidence>
<dbReference type="Pfam" id="PF13847">
    <property type="entry name" value="Methyltransf_31"/>
    <property type="match status" value="1"/>
</dbReference>
<accession>A0ABP0DWD2</accession>
<proteinExistence type="predicted"/>
<dbReference type="PANTHER" id="PTHR43464">
    <property type="entry name" value="METHYLTRANSFERASE"/>
    <property type="match status" value="1"/>
</dbReference>
<comment type="caution">
    <text evidence="6">The sequence shown here is derived from an EMBL/GenBank/DDBJ whole genome shotgun (WGS) entry which is preliminary data.</text>
</comment>
<keyword evidence="1" id="KW-0489">Methyltransferase</keyword>
<keyword evidence="3" id="KW-0949">S-adenosyl-L-methionine</keyword>
<dbReference type="InterPro" id="IPR025714">
    <property type="entry name" value="Methyltranfer_dom"/>
</dbReference>
<feature type="domain" description="Methyltransferase" evidence="5">
    <location>
        <begin position="40"/>
        <end position="160"/>
    </location>
</feature>
<dbReference type="InterPro" id="IPR029063">
    <property type="entry name" value="SAM-dependent_MTases_sf"/>
</dbReference>
<reference evidence="6 7" key="1">
    <citation type="submission" date="2024-01" db="EMBL/GenBank/DDBJ databases">
        <authorList>
            <person name="Allen C."/>
            <person name="Tagirdzhanova G."/>
        </authorList>
    </citation>
    <scope>NUCLEOTIDE SEQUENCE [LARGE SCALE GENOMIC DNA]</scope>
    <source>
        <strain evidence="6 7">CBS 119000</strain>
    </source>
</reference>
<evidence type="ECO:0000256" key="1">
    <source>
        <dbReference type="ARBA" id="ARBA00022603"/>
    </source>
</evidence>
<keyword evidence="2" id="KW-0808">Transferase</keyword>
<gene>
    <name evidence="6" type="ORF">SEPCBS119000_005177</name>
</gene>
<dbReference type="Proteomes" id="UP001642502">
    <property type="component" value="Unassembled WGS sequence"/>
</dbReference>
<evidence type="ECO:0000313" key="7">
    <source>
        <dbReference type="Proteomes" id="UP001642502"/>
    </source>
</evidence>
<evidence type="ECO:0000259" key="5">
    <source>
        <dbReference type="Pfam" id="PF13847"/>
    </source>
</evidence>
<protein>
    <recommendedName>
        <fullName evidence="5">Methyltransferase domain-containing protein</fullName>
    </recommendedName>
</protein>
<organism evidence="6 7">
    <name type="scientific">Sporothrix epigloea</name>
    <dbReference type="NCBI Taxonomy" id="1892477"/>
    <lineage>
        <taxon>Eukaryota</taxon>
        <taxon>Fungi</taxon>
        <taxon>Dikarya</taxon>
        <taxon>Ascomycota</taxon>
        <taxon>Pezizomycotina</taxon>
        <taxon>Sordariomycetes</taxon>
        <taxon>Sordariomycetidae</taxon>
        <taxon>Ophiostomatales</taxon>
        <taxon>Ophiostomataceae</taxon>
        <taxon>Sporothrix</taxon>
    </lineage>
</organism>
<sequence length="331" mass="36516">MAHYSQTAASQHMYAERAGRYNDSWHPQYAERLARIVNAHPGQRILDLCCGTGLELFLLAEALNKDGGSTDNGVVVGVDVTAEMLAVAADRRSARPELADRVTLLRHDVTQLEKLATENSSSPLRKGSFDTIVCSNAFVLFDDPNAVVASWRSFLKPPVHAPTRPHLDESCSSHRGQENHCSSTHHREPGGKLVVDIPHEAAQRAGLTMERVARRMGLRFPSNRSWVTSVDSMRNLLERNGYHVDHVVELDHVSGRGATRITSDHVDGLYESMTKSPAFAAMVAGAGPGVETATIIRHGRPIFHEEFLKAADRDGRVYESDTMYVYVARLA</sequence>
<keyword evidence="7" id="KW-1185">Reference proteome</keyword>
<name>A0ABP0DWD2_9PEZI</name>
<evidence type="ECO:0000313" key="6">
    <source>
        <dbReference type="EMBL" id="CAK7272539.1"/>
    </source>
</evidence>
<dbReference type="SUPFAM" id="SSF53335">
    <property type="entry name" value="S-adenosyl-L-methionine-dependent methyltransferases"/>
    <property type="match status" value="1"/>
</dbReference>
<dbReference type="Gene3D" id="3.40.50.150">
    <property type="entry name" value="Vaccinia Virus protein VP39"/>
    <property type="match status" value="1"/>
</dbReference>
<evidence type="ECO:0000256" key="2">
    <source>
        <dbReference type="ARBA" id="ARBA00022679"/>
    </source>
</evidence>
<evidence type="ECO:0000256" key="3">
    <source>
        <dbReference type="ARBA" id="ARBA00022691"/>
    </source>
</evidence>
<dbReference type="PANTHER" id="PTHR43464:SF19">
    <property type="entry name" value="UBIQUINONE BIOSYNTHESIS O-METHYLTRANSFERASE, MITOCHONDRIAL"/>
    <property type="match status" value="1"/>
</dbReference>
<feature type="compositionally biased region" description="Basic and acidic residues" evidence="4">
    <location>
        <begin position="165"/>
        <end position="178"/>
    </location>
</feature>
<feature type="region of interest" description="Disordered" evidence="4">
    <location>
        <begin position="163"/>
        <end position="191"/>
    </location>
</feature>
<dbReference type="EMBL" id="CAWUON010000091">
    <property type="protein sequence ID" value="CAK7272539.1"/>
    <property type="molecule type" value="Genomic_DNA"/>
</dbReference>